<dbReference type="Proteomes" id="UP000036356">
    <property type="component" value="Unassembled WGS sequence"/>
</dbReference>
<evidence type="ECO:0000313" key="2">
    <source>
        <dbReference type="Proteomes" id="UP000036356"/>
    </source>
</evidence>
<proteinExistence type="predicted"/>
<dbReference type="RefSeq" id="WP_161796447.1">
    <property type="nucleotide sequence ID" value="NZ_LDZY01000007.1"/>
</dbReference>
<keyword evidence="2" id="KW-1185">Reference proteome</keyword>
<organism evidence="1 2">
    <name type="scientific">Desulfosporosinus acididurans</name>
    <dbReference type="NCBI Taxonomy" id="476652"/>
    <lineage>
        <taxon>Bacteria</taxon>
        <taxon>Bacillati</taxon>
        <taxon>Bacillota</taxon>
        <taxon>Clostridia</taxon>
        <taxon>Eubacteriales</taxon>
        <taxon>Desulfitobacteriaceae</taxon>
        <taxon>Desulfosporosinus</taxon>
    </lineage>
</organism>
<name>A0A0J1IM17_9FIRM</name>
<accession>A0A0J1IM17</accession>
<protein>
    <submittedName>
        <fullName evidence="1">Uncharacterized protein</fullName>
    </submittedName>
</protein>
<dbReference type="EMBL" id="LDZY01000007">
    <property type="protein sequence ID" value="KLU65751.1"/>
    <property type="molecule type" value="Genomic_DNA"/>
</dbReference>
<comment type="caution">
    <text evidence="1">The sequence shown here is derived from an EMBL/GenBank/DDBJ whole genome shotgun (WGS) entry which is preliminary data.</text>
</comment>
<evidence type="ECO:0000313" key="1">
    <source>
        <dbReference type="EMBL" id="KLU65751.1"/>
    </source>
</evidence>
<dbReference type="PATRIC" id="fig|476652.3.peg.2474"/>
<sequence>MARAVSEKFEPDVKVDVIYKGTVDIVLNNEEVISPPNLYVDDVELGKEATQDQLETVVARKLGKK</sequence>
<dbReference type="AlphaFoldDB" id="A0A0J1IM17"/>
<gene>
    <name evidence="1" type="ORF">DEAC_c23810</name>
</gene>
<reference evidence="1 2" key="1">
    <citation type="submission" date="2015-06" db="EMBL/GenBank/DDBJ databases">
        <title>Draft genome of the moderately acidophilic sulfate reducer Candidatus Desulfosporosinus acididurans strain M1.</title>
        <authorList>
            <person name="Poehlein A."/>
            <person name="Petzsch P."/>
            <person name="Johnson B.D."/>
            <person name="Schloemann M."/>
            <person name="Daniel R."/>
            <person name="Muehling M."/>
        </authorList>
    </citation>
    <scope>NUCLEOTIDE SEQUENCE [LARGE SCALE GENOMIC DNA]</scope>
    <source>
        <strain evidence="1 2">M1</strain>
    </source>
</reference>